<keyword evidence="8" id="KW-1185">Reference proteome</keyword>
<protein>
    <recommendedName>
        <fullName evidence="6">Amino acid transporter transmembrane domain-containing protein</fullName>
    </recommendedName>
</protein>
<feature type="transmembrane region" description="Helical" evidence="5">
    <location>
        <begin position="375"/>
        <end position="395"/>
    </location>
</feature>
<evidence type="ECO:0000313" key="7">
    <source>
        <dbReference type="EMBL" id="KAG8466865.1"/>
    </source>
</evidence>
<dbReference type="InterPro" id="IPR013057">
    <property type="entry name" value="AA_transpt_TM"/>
</dbReference>
<dbReference type="GO" id="GO:0016020">
    <property type="term" value="C:membrane"/>
    <property type="evidence" value="ECO:0007669"/>
    <property type="project" value="UniProtKB-SubCell"/>
</dbReference>
<comment type="caution">
    <text evidence="7">The sequence shown here is derived from an EMBL/GenBank/DDBJ whole genome shotgun (WGS) entry which is preliminary data.</text>
</comment>
<feature type="transmembrane region" description="Helical" evidence="5">
    <location>
        <begin position="185"/>
        <end position="202"/>
    </location>
</feature>
<evidence type="ECO:0000256" key="3">
    <source>
        <dbReference type="ARBA" id="ARBA00022989"/>
    </source>
</evidence>
<keyword evidence="4 5" id="KW-0472">Membrane</keyword>
<proteinExistence type="predicted"/>
<dbReference type="Pfam" id="PF01490">
    <property type="entry name" value="Aa_trans"/>
    <property type="match status" value="1"/>
</dbReference>
<dbReference type="PANTHER" id="PTHR16189">
    <property type="entry name" value="TRANSMEMBRANE PROTEIN 104-RELATED"/>
    <property type="match status" value="1"/>
</dbReference>
<evidence type="ECO:0000256" key="4">
    <source>
        <dbReference type="ARBA" id="ARBA00023136"/>
    </source>
</evidence>
<feature type="transmembrane region" description="Helical" evidence="5">
    <location>
        <begin position="438"/>
        <end position="460"/>
    </location>
</feature>
<name>A0A8J6CEF5_DIALT</name>
<evidence type="ECO:0000259" key="6">
    <source>
        <dbReference type="Pfam" id="PF01490"/>
    </source>
</evidence>
<reference evidence="7" key="1">
    <citation type="submission" date="2021-05" db="EMBL/GenBank/DDBJ databases">
        <title>The genome of the haptophyte Pavlova lutheri (Diacronema luteri, Pavlovales) - a model for lipid biosynthesis in eukaryotic algae.</title>
        <authorList>
            <person name="Hulatt C.J."/>
            <person name="Posewitz M.C."/>
        </authorList>
    </citation>
    <scope>NUCLEOTIDE SEQUENCE</scope>
    <source>
        <strain evidence="7">NIVA-4/92</strain>
    </source>
</reference>
<evidence type="ECO:0000256" key="5">
    <source>
        <dbReference type="SAM" id="Phobius"/>
    </source>
</evidence>
<accession>A0A8J6CEF5</accession>
<gene>
    <name evidence="7" type="ORF">KFE25_008244</name>
</gene>
<keyword evidence="3 5" id="KW-1133">Transmembrane helix</keyword>
<evidence type="ECO:0000256" key="2">
    <source>
        <dbReference type="ARBA" id="ARBA00022692"/>
    </source>
</evidence>
<dbReference type="EMBL" id="JAGTXO010000007">
    <property type="protein sequence ID" value="KAG8466865.1"/>
    <property type="molecule type" value="Genomic_DNA"/>
</dbReference>
<feature type="transmembrane region" description="Helical" evidence="5">
    <location>
        <begin position="56"/>
        <end position="77"/>
    </location>
</feature>
<dbReference type="OrthoDB" id="294541at2759"/>
<evidence type="ECO:0000256" key="1">
    <source>
        <dbReference type="ARBA" id="ARBA00004370"/>
    </source>
</evidence>
<feature type="transmembrane region" description="Helical" evidence="5">
    <location>
        <begin position="83"/>
        <end position="107"/>
    </location>
</feature>
<dbReference type="OMA" id="MWVCESV"/>
<comment type="subcellular location">
    <subcellularLocation>
        <location evidence="1">Membrane</location>
    </subcellularLocation>
</comment>
<feature type="transmembrane region" description="Helical" evidence="5">
    <location>
        <begin position="214"/>
        <end position="234"/>
    </location>
</feature>
<sequence>MSSDGSRDYLGDGLLANEAAAASREQPLPSVIADDAPALLAAPSAGERGAGVSDAVLFLLTVNVVIGSGIVGLPYAFNSAGLVVSLVSMVGWTAVYVVTLSWLLAALGRVGGELDWIGLVREFLGRKGELGATATVLLFTYGLLWSYAAMFSATASLLTTAALGWERECDIYNEPSDACVRANQLAALAFGAAMLPLSMVDIEGSGSLQAVFTAYRFVAVAAILTTVGVAALVGADAGGAAVPVAAAARRALSASAVAAAARRGARLGGGVDGAHWYDGLGIAFSTISTSQICHLQAPSLVRAAREPDRALRTLALALATTGALNAAVGVTGAFFGERTEQLATLNWKAYDGHGFDAPAGAPCAAWAVGVRMLVLAFPLLASASSFPISAVVLATNLNEVAPARVRARLSPAGLKVAGRLIAVLPPVLLTMAEHQLSVVFDVTGLCSFVLGLALPAMLLLRSHSCGRPLIGRSRHRLLQLLGGRPAAYALLALAAVSVALSVLSAAGVVSRRR</sequence>
<keyword evidence="2 5" id="KW-0812">Transmembrane</keyword>
<feature type="transmembrane region" description="Helical" evidence="5">
    <location>
        <begin position="314"/>
        <end position="335"/>
    </location>
</feature>
<dbReference type="Proteomes" id="UP000751190">
    <property type="component" value="Unassembled WGS sequence"/>
</dbReference>
<evidence type="ECO:0000313" key="8">
    <source>
        <dbReference type="Proteomes" id="UP000751190"/>
    </source>
</evidence>
<feature type="domain" description="Amino acid transporter transmembrane" evidence="6">
    <location>
        <begin position="58"/>
        <end position="458"/>
    </location>
</feature>
<feature type="transmembrane region" description="Helical" evidence="5">
    <location>
        <begin position="481"/>
        <end position="509"/>
    </location>
</feature>
<organism evidence="7 8">
    <name type="scientific">Diacronema lutheri</name>
    <name type="common">Unicellular marine alga</name>
    <name type="synonym">Monochrysis lutheri</name>
    <dbReference type="NCBI Taxonomy" id="2081491"/>
    <lineage>
        <taxon>Eukaryota</taxon>
        <taxon>Haptista</taxon>
        <taxon>Haptophyta</taxon>
        <taxon>Pavlovophyceae</taxon>
        <taxon>Pavlovales</taxon>
        <taxon>Pavlovaceae</taxon>
        <taxon>Diacronema</taxon>
    </lineage>
</organism>
<dbReference type="AlphaFoldDB" id="A0A8J6CEF5"/>